<dbReference type="InterPro" id="IPR027417">
    <property type="entry name" value="P-loop_NTPase"/>
</dbReference>
<keyword evidence="1" id="KW-0812">Transmembrane</keyword>
<evidence type="ECO:0000259" key="2">
    <source>
        <dbReference type="Pfam" id="PF02492"/>
    </source>
</evidence>
<evidence type="ECO:0000256" key="1">
    <source>
        <dbReference type="SAM" id="Phobius"/>
    </source>
</evidence>
<sequence length="151" mass="16377">MWCTRALIRPSTGVLVEGQLLGSDRVPGLNPSHAKENGLLNEAVRQIALADLVIVNKVDLVSPEHVEQLKKEIRLVGDPGFQAGIGEDLGVKGVEGGGVTFSKKTRGKILRRARKLEWGRWNGVSYVGSMIPSLLLFAIEVVRSSGTTHKE</sequence>
<reference evidence="3" key="1">
    <citation type="submission" date="2020-11" db="EMBL/GenBank/DDBJ databases">
        <authorList>
            <person name="Tran Van P."/>
        </authorList>
    </citation>
    <scope>NUCLEOTIDE SEQUENCE</scope>
</reference>
<evidence type="ECO:0000313" key="3">
    <source>
        <dbReference type="EMBL" id="CAD7586122.1"/>
    </source>
</evidence>
<dbReference type="InterPro" id="IPR003495">
    <property type="entry name" value="CobW/HypB/UreG_nucleotide-bd"/>
</dbReference>
<dbReference type="EMBL" id="OE839200">
    <property type="protein sequence ID" value="CAD7586122.1"/>
    <property type="molecule type" value="Genomic_DNA"/>
</dbReference>
<feature type="transmembrane region" description="Helical" evidence="1">
    <location>
        <begin position="121"/>
        <end position="139"/>
    </location>
</feature>
<name>A0A7R9JQD6_TIMGE</name>
<accession>A0A7R9JQD6</accession>
<dbReference type="Gene3D" id="3.40.50.300">
    <property type="entry name" value="P-loop containing nucleotide triphosphate hydrolases"/>
    <property type="match status" value="1"/>
</dbReference>
<dbReference type="AlphaFoldDB" id="A0A7R9JQD6"/>
<organism evidence="3">
    <name type="scientific">Timema genevievae</name>
    <name type="common">Walking stick</name>
    <dbReference type="NCBI Taxonomy" id="629358"/>
    <lineage>
        <taxon>Eukaryota</taxon>
        <taxon>Metazoa</taxon>
        <taxon>Ecdysozoa</taxon>
        <taxon>Arthropoda</taxon>
        <taxon>Hexapoda</taxon>
        <taxon>Insecta</taxon>
        <taxon>Pterygota</taxon>
        <taxon>Neoptera</taxon>
        <taxon>Polyneoptera</taxon>
        <taxon>Phasmatodea</taxon>
        <taxon>Timematodea</taxon>
        <taxon>Timematoidea</taxon>
        <taxon>Timematidae</taxon>
        <taxon>Timema</taxon>
    </lineage>
</organism>
<feature type="domain" description="CobW/HypB/UreG nucleotide-binding" evidence="2">
    <location>
        <begin position="33"/>
        <end position="74"/>
    </location>
</feature>
<proteinExistence type="predicted"/>
<keyword evidence="1" id="KW-1133">Transmembrane helix</keyword>
<protein>
    <recommendedName>
        <fullName evidence="2">CobW/HypB/UreG nucleotide-binding domain-containing protein</fullName>
    </recommendedName>
</protein>
<dbReference type="Pfam" id="PF02492">
    <property type="entry name" value="cobW"/>
    <property type="match status" value="1"/>
</dbReference>
<gene>
    <name evidence="3" type="ORF">TGEB3V08_LOCUS546</name>
</gene>
<keyword evidence="1" id="KW-0472">Membrane</keyword>